<sequence>MELKGNFLLVAAIDFGTTYTGYAYSTRKEFQTDPLKINMMTWNAGSGGLVSQKTSTCVLFKPDETFHSFGYKAEDNYTEQVLDGDYEDWFFFRRCTKNV</sequence>
<keyword evidence="2" id="KW-1185">Reference proteome</keyword>
<dbReference type="PANTHER" id="PTHR14187:SF5">
    <property type="entry name" value="HEAT SHOCK 70 KDA PROTEIN 12A"/>
    <property type="match status" value="1"/>
</dbReference>
<reference evidence="1 2" key="1">
    <citation type="journal article" date="2017" name="Nat. Ecol. Evol.">
        <title>Scallop genome provides insights into evolution of bilaterian karyotype and development.</title>
        <authorList>
            <person name="Wang S."/>
            <person name="Zhang J."/>
            <person name="Jiao W."/>
            <person name="Li J."/>
            <person name="Xun X."/>
            <person name="Sun Y."/>
            <person name="Guo X."/>
            <person name="Huan P."/>
            <person name="Dong B."/>
            <person name="Zhang L."/>
            <person name="Hu X."/>
            <person name="Sun X."/>
            <person name="Wang J."/>
            <person name="Zhao C."/>
            <person name="Wang Y."/>
            <person name="Wang D."/>
            <person name="Huang X."/>
            <person name="Wang R."/>
            <person name="Lv J."/>
            <person name="Li Y."/>
            <person name="Zhang Z."/>
            <person name="Liu B."/>
            <person name="Lu W."/>
            <person name="Hui Y."/>
            <person name="Liang J."/>
            <person name="Zhou Z."/>
            <person name="Hou R."/>
            <person name="Li X."/>
            <person name="Liu Y."/>
            <person name="Li H."/>
            <person name="Ning X."/>
            <person name="Lin Y."/>
            <person name="Zhao L."/>
            <person name="Xing Q."/>
            <person name="Dou J."/>
            <person name="Li Y."/>
            <person name="Mao J."/>
            <person name="Guo H."/>
            <person name="Dou H."/>
            <person name="Li T."/>
            <person name="Mu C."/>
            <person name="Jiang W."/>
            <person name="Fu Q."/>
            <person name="Fu X."/>
            <person name="Miao Y."/>
            <person name="Liu J."/>
            <person name="Yu Q."/>
            <person name="Li R."/>
            <person name="Liao H."/>
            <person name="Li X."/>
            <person name="Kong Y."/>
            <person name="Jiang Z."/>
            <person name="Chourrout D."/>
            <person name="Li R."/>
            <person name="Bao Z."/>
        </authorList>
    </citation>
    <scope>NUCLEOTIDE SEQUENCE [LARGE SCALE GENOMIC DNA]</scope>
    <source>
        <strain evidence="1 2">PY_sf001</strain>
    </source>
</reference>
<proteinExistence type="predicted"/>
<evidence type="ECO:0000313" key="2">
    <source>
        <dbReference type="Proteomes" id="UP000242188"/>
    </source>
</evidence>
<dbReference type="STRING" id="6573.A0A210QGM9"/>
<comment type="caution">
    <text evidence="1">The sequence shown here is derived from an EMBL/GenBank/DDBJ whole genome shotgun (WGS) entry which is preliminary data.</text>
</comment>
<dbReference type="AlphaFoldDB" id="A0A210QGM9"/>
<organism evidence="1 2">
    <name type="scientific">Mizuhopecten yessoensis</name>
    <name type="common">Japanese scallop</name>
    <name type="synonym">Patinopecten yessoensis</name>
    <dbReference type="NCBI Taxonomy" id="6573"/>
    <lineage>
        <taxon>Eukaryota</taxon>
        <taxon>Metazoa</taxon>
        <taxon>Spiralia</taxon>
        <taxon>Lophotrochozoa</taxon>
        <taxon>Mollusca</taxon>
        <taxon>Bivalvia</taxon>
        <taxon>Autobranchia</taxon>
        <taxon>Pteriomorphia</taxon>
        <taxon>Pectinida</taxon>
        <taxon>Pectinoidea</taxon>
        <taxon>Pectinidae</taxon>
        <taxon>Mizuhopecten</taxon>
    </lineage>
</organism>
<dbReference type="Proteomes" id="UP000242188">
    <property type="component" value="Unassembled WGS sequence"/>
</dbReference>
<dbReference type="Gene3D" id="3.30.420.40">
    <property type="match status" value="1"/>
</dbReference>
<dbReference type="EMBL" id="NEDP02003762">
    <property type="protein sequence ID" value="OWF47859.1"/>
    <property type="molecule type" value="Genomic_DNA"/>
</dbReference>
<name>A0A210QGM9_MIZYE</name>
<dbReference type="PANTHER" id="PTHR14187">
    <property type="entry name" value="ALPHA KINASE/ELONGATION FACTOR 2 KINASE"/>
    <property type="match status" value="1"/>
</dbReference>
<evidence type="ECO:0000313" key="1">
    <source>
        <dbReference type="EMBL" id="OWF47859.1"/>
    </source>
</evidence>
<keyword evidence="1" id="KW-0346">Stress response</keyword>
<gene>
    <name evidence="1" type="ORF">KP79_PYT22828</name>
</gene>
<protein>
    <submittedName>
        <fullName evidence="1">Heat shock 70 kDa protein 12B</fullName>
    </submittedName>
</protein>
<dbReference type="OrthoDB" id="6127299at2759"/>
<accession>A0A210QGM9</accession>